<dbReference type="EMBL" id="QCZG01000068">
    <property type="protein sequence ID" value="PWA05514.1"/>
    <property type="molecule type" value="Genomic_DNA"/>
</dbReference>
<name>A0A2U1JKJ6_9BACI</name>
<accession>A0A2U1JKJ6</accession>
<keyword evidence="2" id="KW-1185">Reference proteome</keyword>
<dbReference type="RefSeq" id="WP_116556270.1">
    <property type="nucleotide sequence ID" value="NZ_QCZG01000068.1"/>
</dbReference>
<gene>
    <name evidence="1" type="ORF">DCC39_18015</name>
</gene>
<evidence type="ECO:0000313" key="1">
    <source>
        <dbReference type="EMBL" id="PWA05514.1"/>
    </source>
</evidence>
<dbReference type="AlphaFoldDB" id="A0A2U1JKJ6"/>
<protein>
    <submittedName>
        <fullName evidence="1">Uncharacterized protein</fullName>
    </submittedName>
</protein>
<organism evidence="1 2">
    <name type="scientific">Pueribacillus theae</name>
    <dbReference type="NCBI Taxonomy" id="2171751"/>
    <lineage>
        <taxon>Bacteria</taxon>
        <taxon>Bacillati</taxon>
        <taxon>Bacillota</taxon>
        <taxon>Bacilli</taxon>
        <taxon>Bacillales</taxon>
        <taxon>Bacillaceae</taxon>
        <taxon>Pueribacillus</taxon>
    </lineage>
</organism>
<comment type="caution">
    <text evidence="1">The sequence shown here is derived from an EMBL/GenBank/DDBJ whole genome shotgun (WGS) entry which is preliminary data.</text>
</comment>
<proteinExistence type="predicted"/>
<dbReference type="Proteomes" id="UP000245998">
    <property type="component" value="Unassembled WGS sequence"/>
</dbReference>
<sequence length="94" mass="11271">MRLTRVFGKSRNDNNVSSISVETEKHDTGIKFFLYKGSKENTINLPLRLSVTELRRQKNLDQVEVLEELWYQEWLEDKAGFYLLPYHYLYELPD</sequence>
<evidence type="ECO:0000313" key="2">
    <source>
        <dbReference type="Proteomes" id="UP000245998"/>
    </source>
</evidence>
<reference evidence="1 2" key="1">
    <citation type="submission" date="2018-04" db="EMBL/GenBank/DDBJ databases">
        <title>Camelliibacillus theae gen. nov., sp. nov., isolated from Pu'er tea.</title>
        <authorList>
            <person name="Niu L."/>
        </authorList>
    </citation>
    <scope>NUCLEOTIDE SEQUENCE [LARGE SCALE GENOMIC DNA]</scope>
    <source>
        <strain evidence="1 2">T8</strain>
    </source>
</reference>